<dbReference type="RefSeq" id="WP_238713924.1">
    <property type="nucleotide sequence ID" value="NZ_JAEPBH010000024.1"/>
</dbReference>
<dbReference type="Pfam" id="PF05035">
    <property type="entry name" value="DGOK"/>
    <property type="match status" value="1"/>
</dbReference>
<sequence>MLIVTIDAGTTNTRVRVWRDNRVIAQTSEAVGVRDTAITGNRNKLITGVKNALDRALRGISERYAIVACGMITSEVGLYCVPHLQAPVAFNDLVKGAVAHTIPEISPQPIWFIPGVKNNASQVDAENIDAMDIMRGEEVETFGLLMQHNMQGPALIVLPGSHSKFVLTDEKKQIVSCVTTMAGELLDVLTHHTILAHSLNSNFVAELDNDYLLKGAASCRKVGLARSCFTVRLLDLFTQATHNQRASYLLGATLYSDLQAMKQSMALNLPADITIIISGKTVLKQALASLISADPFFTGGIVLADDDPLRPLSGVGAVALMEKILSRPPVSKLPLSSANHQGTPT</sequence>
<dbReference type="InterPro" id="IPR007729">
    <property type="entry name" value="DGOK"/>
</dbReference>
<dbReference type="GO" id="GO:0008671">
    <property type="term" value="F:2-dehydro-3-deoxygalactonokinase activity"/>
    <property type="evidence" value="ECO:0007669"/>
    <property type="project" value="InterPro"/>
</dbReference>
<dbReference type="GO" id="GO:0034194">
    <property type="term" value="P:D-galactonate catabolic process"/>
    <property type="evidence" value="ECO:0007669"/>
    <property type="project" value="InterPro"/>
</dbReference>
<protein>
    <submittedName>
        <fullName evidence="1">2-dehydro-3-deoxygalactonokinase</fullName>
    </submittedName>
</protein>
<dbReference type="CDD" id="cd24012">
    <property type="entry name" value="ASKHA_NBD_KDGal-kinase"/>
    <property type="match status" value="1"/>
</dbReference>
<name>A0A8K0V7L3_9ENTR</name>
<gene>
    <name evidence="1" type="ORF">JJB97_10260</name>
</gene>
<dbReference type="AlphaFoldDB" id="A0A8K0V7L3"/>
<dbReference type="Gene3D" id="3.30.420.300">
    <property type="entry name" value="2-keto-3-deoxy-galactonokinase, substrate binding domain"/>
    <property type="match status" value="1"/>
</dbReference>
<evidence type="ECO:0000313" key="1">
    <source>
        <dbReference type="EMBL" id="MBK4715707.1"/>
    </source>
</evidence>
<dbReference type="EMBL" id="JAEPBH010000024">
    <property type="protein sequence ID" value="MBK4715707.1"/>
    <property type="molecule type" value="Genomic_DNA"/>
</dbReference>
<dbReference type="InterPro" id="IPR042257">
    <property type="entry name" value="DGOK_C"/>
</dbReference>
<dbReference type="InterPro" id="IPR042258">
    <property type="entry name" value="DGOK_N"/>
</dbReference>
<reference evidence="1" key="1">
    <citation type="submission" date="2021-01" db="EMBL/GenBank/DDBJ databases">
        <title>Intestinitalea alba gen. nov., sp. nov., a novel genus of the family Enterobacteriaceae, isolated from the gut of the plastic-eating mealworm Tenebrio molitor L.</title>
        <authorList>
            <person name="Yang Y."/>
        </authorList>
    </citation>
    <scope>NUCLEOTIDE SEQUENCE</scope>
    <source>
        <strain evidence="1">BIT-L3</strain>
    </source>
</reference>
<comment type="caution">
    <text evidence="1">The sequence shown here is derived from an EMBL/GenBank/DDBJ whole genome shotgun (WGS) entry which is preliminary data.</text>
</comment>
<proteinExistence type="predicted"/>
<evidence type="ECO:0000313" key="2">
    <source>
        <dbReference type="Proteomes" id="UP000659047"/>
    </source>
</evidence>
<keyword evidence="2" id="KW-1185">Reference proteome</keyword>
<dbReference type="Gene3D" id="3.30.420.310">
    <property type="entry name" value="2-keto-3-deoxy-galactonokinase, C-terminal domain"/>
    <property type="match status" value="1"/>
</dbReference>
<dbReference type="Proteomes" id="UP000659047">
    <property type="component" value="Unassembled WGS sequence"/>
</dbReference>
<organism evidence="1 2">
    <name type="scientific">Tenebrionibacter intestinalis</name>
    <dbReference type="NCBI Taxonomy" id="2799638"/>
    <lineage>
        <taxon>Bacteria</taxon>
        <taxon>Pseudomonadati</taxon>
        <taxon>Pseudomonadota</taxon>
        <taxon>Gammaproteobacteria</taxon>
        <taxon>Enterobacterales</taxon>
        <taxon>Enterobacteriaceae</taxon>
        <taxon>Tenebrionibacter/Tenebrionicola group</taxon>
        <taxon>Tenebrionibacter</taxon>
    </lineage>
</organism>
<accession>A0A8K0V7L3</accession>